<keyword evidence="2" id="KW-0812">Transmembrane</keyword>
<dbReference type="RefSeq" id="WP_068846184.1">
    <property type="nucleotide sequence ID" value="NZ_LYDR01000039.1"/>
</dbReference>
<feature type="transmembrane region" description="Helical" evidence="2">
    <location>
        <begin position="225"/>
        <end position="246"/>
    </location>
</feature>
<proteinExistence type="predicted"/>
<feature type="region of interest" description="Disordered" evidence="1">
    <location>
        <begin position="101"/>
        <end position="125"/>
    </location>
</feature>
<feature type="region of interest" description="Disordered" evidence="1">
    <location>
        <begin position="1"/>
        <end position="59"/>
    </location>
</feature>
<evidence type="ECO:0000313" key="3">
    <source>
        <dbReference type="EMBL" id="ODA34712.1"/>
    </source>
</evidence>
<dbReference type="OrthoDB" id="211475at2"/>
<dbReference type="EMBL" id="LYDR01000039">
    <property type="protein sequence ID" value="ODA34712.1"/>
    <property type="molecule type" value="Genomic_DNA"/>
</dbReference>
<feature type="transmembrane region" description="Helical" evidence="2">
    <location>
        <begin position="273"/>
        <end position="294"/>
    </location>
</feature>
<keyword evidence="2" id="KW-1133">Transmembrane helix</keyword>
<dbReference type="AlphaFoldDB" id="A0A1C3ENB0"/>
<accession>A0A1C3ENB0</accession>
<organism evidence="3 4">
    <name type="scientific">Planctopirus hydrillae</name>
    <dbReference type="NCBI Taxonomy" id="1841610"/>
    <lineage>
        <taxon>Bacteria</taxon>
        <taxon>Pseudomonadati</taxon>
        <taxon>Planctomycetota</taxon>
        <taxon>Planctomycetia</taxon>
        <taxon>Planctomycetales</taxon>
        <taxon>Planctomycetaceae</taxon>
        <taxon>Planctopirus</taxon>
    </lineage>
</organism>
<keyword evidence="2" id="KW-0472">Membrane</keyword>
<protein>
    <submittedName>
        <fullName evidence="3">Uncharacterized protein</fullName>
    </submittedName>
</protein>
<keyword evidence="4" id="KW-1185">Reference proteome</keyword>
<dbReference type="Proteomes" id="UP000094828">
    <property type="component" value="Unassembled WGS sequence"/>
</dbReference>
<evidence type="ECO:0000256" key="2">
    <source>
        <dbReference type="SAM" id="Phobius"/>
    </source>
</evidence>
<evidence type="ECO:0000256" key="1">
    <source>
        <dbReference type="SAM" id="MobiDB-lite"/>
    </source>
</evidence>
<gene>
    <name evidence="3" type="ORF">A6X21_03310</name>
</gene>
<evidence type="ECO:0000313" key="4">
    <source>
        <dbReference type="Proteomes" id="UP000094828"/>
    </source>
</evidence>
<comment type="caution">
    <text evidence="3">The sequence shown here is derived from an EMBL/GenBank/DDBJ whole genome shotgun (WGS) entry which is preliminary data.</text>
</comment>
<feature type="compositionally biased region" description="Pro residues" evidence="1">
    <location>
        <begin position="8"/>
        <end position="20"/>
    </location>
</feature>
<name>A0A1C3ENB0_9PLAN</name>
<reference evidence="3 4" key="1">
    <citation type="submission" date="2016-05" db="EMBL/GenBank/DDBJ databases">
        <title>Genomic and physiological characterization of Planctopirus sp. isolated from fresh water lake.</title>
        <authorList>
            <person name="Subhash Y."/>
            <person name="Ramana C."/>
        </authorList>
    </citation>
    <scope>NUCLEOTIDE SEQUENCE [LARGE SCALE GENOMIC DNA]</scope>
    <source>
        <strain evidence="3 4">JC280</strain>
    </source>
</reference>
<sequence>MAETQDTPAPPDQPEPPPRPRSLWQIMRGKSSIDSSPPPAETLAVDPETSQPQTVEADCDPEEMIFSTRGIPPLRGLWHVMQEQKKPLRLPAAPAFRSLQRQPAPAIRSETAPLADGQQTAPPAPAERLRQARWYTAGMQFRASHREIAGRSPYLLRRTRTVTVPSVDRQNGLEAIEPIGASELEAELLYERLSPVTTAWTWIGRGATSTLAAFLFAPLAKWESLWWEMPATVFGFGGLVCACLAMTESERRFSQSAGPHGDHAARQTTDIQLLLAALLLLASTTSIFIGPLIWG</sequence>